<dbReference type="SUPFAM" id="SSF52218">
    <property type="entry name" value="Flavoproteins"/>
    <property type="match status" value="1"/>
</dbReference>
<comment type="subunit">
    <text evidence="6">Homodimer.</text>
</comment>
<comment type="catalytic activity">
    <reaction evidence="5">
        <text>N,N-dimethyl-1,4-phenylenediamine + anthranilate + 2 NAD(+) = 2-(4-dimethylaminophenyl)diazenylbenzoate + 2 NADH + 2 H(+)</text>
        <dbReference type="Rhea" id="RHEA:55872"/>
        <dbReference type="ChEBI" id="CHEBI:15378"/>
        <dbReference type="ChEBI" id="CHEBI:15783"/>
        <dbReference type="ChEBI" id="CHEBI:16567"/>
        <dbReference type="ChEBI" id="CHEBI:57540"/>
        <dbReference type="ChEBI" id="CHEBI:57945"/>
        <dbReference type="ChEBI" id="CHEBI:71579"/>
        <dbReference type="EC" id="1.7.1.17"/>
    </reaction>
    <physiologicalReaction direction="right-to-left" evidence="5">
        <dbReference type="Rhea" id="RHEA:55874"/>
    </physiologicalReaction>
</comment>
<evidence type="ECO:0000256" key="6">
    <source>
        <dbReference type="HAMAP-Rule" id="MF_01216"/>
    </source>
</evidence>
<evidence type="ECO:0000313" key="8">
    <source>
        <dbReference type="EMBL" id="MBK1896238.1"/>
    </source>
</evidence>
<gene>
    <name evidence="6" type="primary">azoR</name>
    <name evidence="8" type="ORF">JHL15_10780</name>
</gene>
<reference evidence="9" key="1">
    <citation type="submission" date="2021-01" db="EMBL/GenBank/DDBJ databases">
        <title>Genome public.</title>
        <authorList>
            <person name="Liu C."/>
            <person name="Sun Q."/>
        </authorList>
    </citation>
    <scope>NUCLEOTIDE SEQUENCE [LARGE SCALE GENOMIC DNA]</scope>
    <source>
        <strain evidence="9">YIM B02567</strain>
    </source>
</reference>
<evidence type="ECO:0000313" key="9">
    <source>
        <dbReference type="Proteomes" id="UP000628669"/>
    </source>
</evidence>
<dbReference type="Pfam" id="PF02525">
    <property type="entry name" value="Flavodoxin_2"/>
    <property type="match status" value="1"/>
</dbReference>
<dbReference type="Proteomes" id="UP000628669">
    <property type="component" value="Unassembled WGS sequence"/>
</dbReference>
<dbReference type="PANTHER" id="PTHR43741:SF2">
    <property type="entry name" value="FMN-DEPENDENT NADH:QUINONE OXIDOREDUCTASE"/>
    <property type="match status" value="1"/>
</dbReference>
<comment type="similarity">
    <text evidence="6">Belongs to the azoreductase type 1 family.</text>
</comment>
<organism evidence="8 9">
    <name type="scientific">Chryseobacterium paridis</name>
    <dbReference type="NCBI Taxonomy" id="2800328"/>
    <lineage>
        <taxon>Bacteria</taxon>
        <taxon>Pseudomonadati</taxon>
        <taxon>Bacteroidota</taxon>
        <taxon>Flavobacteriia</taxon>
        <taxon>Flavobacteriales</taxon>
        <taxon>Weeksellaceae</taxon>
        <taxon>Chryseobacterium group</taxon>
        <taxon>Chryseobacterium</taxon>
    </lineage>
</organism>
<feature type="domain" description="Flavodoxin-like fold" evidence="7">
    <location>
        <begin position="2"/>
        <end position="203"/>
    </location>
</feature>
<keyword evidence="3 6" id="KW-0560">Oxidoreductase</keyword>
<dbReference type="HAMAP" id="MF_01216">
    <property type="entry name" value="Azoreductase_type1"/>
    <property type="match status" value="1"/>
</dbReference>
<dbReference type="InterPro" id="IPR023048">
    <property type="entry name" value="NADH:quinone_OxRdtase_FMN_depd"/>
</dbReference>
<keyword evidence="4 6" id="KW-0520">NAD</keyword>
<dbReference type="InterPro" id="IPR029039">
    <property type="entry name" value="Flavoprotein-like_sf"/>
</dbReference>
<comment type="function">
    <text evidence="6">Quinone reductase that provides resistance to thiol-specific stress caused by electrophilic quinones.</text>
</comment>
<dbReference type="EC" id="1.6.5.-" evidence="6"/>
<name>A0ABS1FVF3_9FLAO</name>
<keyword evidence="2 6" id="KW-0288">FMN</keyword>
<proteinExistence type="inferred from homology"/>
<accession>A0ABS1FVF3</accession>
<dbReference type="PANTHER" id="PTHR43741">
    <property type="entry name" value="FMN-DEPENDENT NADH-AZOREDUCTASE 1"/>
    <property type="match status" value="1"/>
</dbReference>
<evidence type="ECO:0000259" key="7">
    <source>
        <dbReference type="Pfam" id="PF02525"/>
    </source>
</evidence>
<dbReference type="InterPro" id="IPR050104">
    <property type="entry name" value="FMN-dep_NADH:Q_OxRdtase_AzoR1"/>
</dbReference>
<feature type="binding site" evidence="6">
    <location>
        <begin position="16"/>
        <end position="18"/>
    </location>
    <ligand>
        <name>FMN</name>
        <dbReference type="ChEBI" id="CHEBI:58210"/>
    </ligand>
</feature>
<evidence type="ECO:0000256" key="1">
    <source>
        <dbReference type="ARBA" id="ARBA00022630"/>
    </source>
</evidence>
<comment type="catalytic activity">
    <reaction evidence="6">
        <text>2 a quinone + NADH + H(+) = 2 a 1,4-benzosemiquinone + NAD(+)</text>
        <dbReference type="Rhea" id="RHEA:65952"/>
        <dbReference type="ChEBI" id="CHEBI:15378"/>
        <dbReference type="ChEBI" id="CHEBI:57540"/>
        <dbReference type="ChEBI" id="CHEBI:57945"/>
        <dbReference type="ChEBI" id="CHEBI:132124"/>
        <dbReference type="ChEBI" id="CHEBI:134225"/>
    </reaction>
</comment>
<evidence type="ECO:0000256" key="4">
    <source>
        <dbReference type="ARBA" id="ARBA00023027"/>
    </source>
</evidence>
<comment type="caution">
    <text evidence="6">Lacks conserved residue(s) required for the propagation of feature annotation.</text>
</comment>
<comment type="caution">
    <text evidence="8">The sequence shown here is derived from an EMBL/GenBank/DDBJ whole genome shotgun (WGS) entry which is preliminary data.</text>
</comment>
<dbReference type="Gene3D" id="3.40.50.360">
    <property type="match status" value="1"/>
</dbReference>
<keyword evidence="1 6" id="KW-0285">Flavoprotein</keyword>
<sequence>MSKVLIINASARKERSLSRQLTNVFAKSWNEKYPNDLFLHREVGQENIPHVTERWIAGAFKPAHLRNEEDHEVLRLSNELISELKDSDIIVVGTPMYNWSVPSTLKAYIDQVLRVNETVLVRKDNPEQPYLGLLNGKKVYLLLVRGNTGYGPGEIREHMDFQTNYLKTVFSIMGVEDIECITLNDIDHLQKETLDQVNDQIRQLINCQDNVLSVLP</sequence>
<comment type="cofactor">
    <cofactor evidence="6">
        <name>FMN</name>
        <dbReference type="ChEBI" id="CHEBI:58210"/>
    </cofactor>
    <text evidence="6">Binds 1 FMN per subunit.</text>
</comment>
<feature type="binding site" evidence="6">
    <location>
        <position position="10"/>
    </location>
    <ligand>
        <name>FMN</name>
        <dbReference type="ChEBI" id="CHEBI:58210"/>
    </ligand>
</feature>
<dbReference type="EC" id="1.7.1.17" evidence="6"/>
<dbReference type="RefSeq" id="WP_200245679.1">
    <property type="nucleotide sequence ID" value="NZ_JAENHK010000010.1"/>
</dbReference>
<keyword evidence="9" id="KW-1185">Reference proteome</keyword>
<dbReference type="EMBL" id="JAENHK010000010">
    <property type="protein sequence ID" value="MBK1896238.1"/>
    <property type="molecule type" value="Genomic_DNA"/>
</dbReference>
<evidence type="ECO:0000256" key="5">
    <source>
        <dbReference type="ARBA" id="ARBA00048542"/>
    </source>
</evidence>
<comment type="function">
    <text evidence="6">Also exhibits azoreductase activity. Catalyzes the reductive cleavage of the azo bond in aromatic azo compounds to the corresponding amines.</text>
</comment>
<evidence type="ECO:0000256" key="3">
    <source>
        <dbReference type="ARBA" id="ARBA00023002"/>
    </source>
</evidence>
<evidence type="ECO:0000256" key="2">
    <source>
        <dbReference type="ARBA" id="ARBA00022643"/>
    </source>
</evidence>
<dbReference type="InterPro" id="IPR003680">
    <property type="entry name" value="Flavodoxin_fold"/>
</dbReference>
<protein>
    <recommendedName>
        <fullName evidence="6">FMN dependent NADH:quinone oxidoreductase</fullName>
        <ecNumber evidence="6">1.6.5.-</ecNumber>
    </recommendedName>
    <alternativeName>
        <fullName evidence="6">Azo-dye reductase</fullName>
    </alternativeName>
    <alternativeName>
        <fullName evidence="6">FMN-dependent NADH-azo compound oxidoreductase</fullName>
    </alternativeName>
    <alternativeName>
        <fullName evidence="6">FMN-dependent NADH-azoreductase</fullName>
        <ecNumber evidence="6">1.7.1.17</ecNumber>
    </alternativeName>
</protein>